<dbReference type="Gene3D" id="1.10.630.10">
    <property type="entry name" value="Cytochrome P450"/>
    <property type="match status" value="1"/>
</dbReference>
<dbReference type="PANTHER" id="PTHR47947">
    <property type="entry name" value="CYTOCHROME P450 82C3-RELATED"/>
    <property type="match status" value="1"/>
</dbReference>
<comment type="similarity">
    <text evidence="7">Belongs to the cytochrome P450 family.</text>
</comment>
<dbReference type="GO" id="GO:0016705">
    <property type="term" value="F:oxidoreductase activity, acting on paired donors, with incorporation or reduction of molecular oxygen"/>
    <property type="evidence" value="ECO:0007669"/>
    <property type="project" value="InterPro"/>
</dbReference>
<dbReference type="GO" id="GO:0004497">
    <property type="term" value="F:monooxygenase activity"/>
    <property type="evidence" value="ECO:0007669"/>
    <property type="project" value="UniProtKB-KW"/>
</dbReference>
<keyword evidence="9" id="KW-1185">Reference proteome</keyword>
<dbReference type="InterPro" id="IPR001128">
    <property type="entry name" value="Cyt_P450"/>
</dbReference>
<evidence type="ECO:0000256" key="5">
    <source>
        <dbReference type="ARBA" id="ARBA00023033"/>
    </source>
</evidence>
<gene>
    <name evidence="8" type="ORF">Tsubulata_040683</name>
</gene>
<keyword evidence="4 6" id="KW-0408">Iron</keyword>
<evidence type="ECO:0000313" key="9">
    <source>
        <dbReference type="Proteomes" id="UP001141552"/>
    </source>
</evidence>
<dbReference type="PRINTS" id="PR00385">
    <property type="entry name" value="P450"/>
</dbReference>
<evidence type="ECO:0000256" key="2">
    <source>
        <dbReference type="ARBA" id="ARBA00022723"/>
    </source>
</evidence>
<dbReference type="PANTHER" id="PTHR47947:SF13">
    <property type="entry name" value="CYTOCHROME P450, FAMILY 81, SUBFAMILY K, POLYPEPTIDE 1-RELATED"/>
    <property type="match status" value="1"/>
</dbReference>
<keyword evidence="3 7" id="KW-0560">Oxidoreductase</keyword>
<keyword evidence="1 6" id="KW-0349">Heme</keyword>
<dbReference type="SUPFAM" id="SSF48264">
    <property type="entry name" value="Cytochrome P450"/>
    <property type="match status" value="1"/>
</dbReference>
<feature type="binding site" description="axial binding residue" evidence="6">
    <location>
        <position position="454"/>
    </location>
    <ligand>
        <name>heme</name>
        <dbReference type="ChEBI" id="CHEBI:30413"/>
    </ligand>
    <ligandPart>
        <name>Fe</name>
        <dbReference type="ChEBI" id="CHEBI:18248"/>
    </ligandPart>
</feature>
<dbReference type="PRINTS" id="PR00463">
    <property type="entry name" value="EP450I"/>
</dbReference>
<reference evidence="8" key="1">
    <citation type="submission" date="2022-02" db="EMBL/GenBank/DDBJ databases">
        <authorList>
            <person name="Henning P.M."/>
            <person name="McCubbin A.G."/>
            <person name="Shore J.S."/>
        </authorList>
    </citation>
    <scope>NUCLEOTIDE SEQUENCE</scope>
    <source>
        <strain evidence="8">F60SS</strain>
        <tissue evidence="8">Leaves</tissue>
    </source>
</reference>
<sequence>MIWLNLKKQSWRLLRPKKNLPPGPFALPILGHLHLLKKPLHQTLQTLSAKYGPVLFLKFGTCPVLVVSSPDAMGQCFRSNDLTLANRPRCLSADYLTYNYTAVFWSPYCPSWRWQRRVIYTEILSWKSIQQSSTTRMEEVGCLVRGLFNLVVSSSSKSKHGRAEKVAVDLRFVLSSLTNNMMLRMAVGHRLVEEQHAYTDVEKQAYLELKKSVYPGLEMNICDYLPLLRHLGYRGMEKAFQRTHRVRDQYVQNLVDQVRSRRIHSPPPLNCTGSHDQELRKGSPSLVDTFLSKQESEPDFYSDEVIKTILIMMLVAGTGVPTFTLEWAMSLLLNHPEAMRKLKAEIDNQVGHERLINESDLPKLPYLKCVLNEALRLYPTLPLMNPHFSSEPFTVGGYDIPAGTVVMANLWALHRNPSVWEDPDEFKPERFEEAALDGHKCSKFAPFGMGRRSCAGALMGMTMTSSPLGALIQCFDWERIGIEKEDMECGAIGGAALRKEKPLQALCTPRQHLKSML</sequence>
<evidence type="ECO:0000256" key="1">
    <source>
        <dbReference type="ARBA" id="ARBA00022617"/>
    </source>
</evidence>
<keyword evidence="5 7" id="KW-0503">Monooxygenase</keyword>
<dbReference type="PROSITE" id="PS00086">
    <property type="entry name" value="CYTOCHROME_P450"/>
    <property type="match status" value="1"/>
</dbReference>
<dbReference type="OrthoDB" id="1055148at2759"/>
<evidence type="ECO:0000256" key="7">
    <source>
        <dbReference type="RuleBase" id="RU000461"/>
    </source>
</evidence>
<evidence type="ECO:0000256" key="6">
    <source>
        <dbReference type="PIRSR" id="PIRSR602401-1"/>
    </source>
</evidence>
<dbReference type="InterPro" id="IPR002401">
    <property type="entry name" value="Cyt_P450_E_grp-I"/>
</dbReference>
<comment type="cofactor">
    <cofactor evidence="6">
        <name>heme</name>
        <dbReference type="ChEBI" id="CHEBI:30413"/>
    </cofactor>
</comment>
<evidence type="ECO:0000256" key="3">
    <source>
        <dbReference type="ARBA" id="ARBA00023002"/>
    </source>
</evidence>
<name>A0A9Q0FQ35_9ROSI</name>
<proteinExistence type="inferred from homology"/>
<dbReference type="InterPro" id="IPR050651">
    <property type="entry name" value="Plant_Cytochrome_P450_Monoox"/>
</dbReference>
<dbReference type="InterPro" id="IPR017972">
    <property type="entry name" value="Cyt_P450_CS"/>
</dbReference>
<dbReference type="InterPro" id="IPR036396">
    <property type="entry name" value="Cyt_P450_sf"/>
</dbReference>
<accession>A0A9Q0FQ35</accession>
<dbReference type="Proteomes" id="UP001141552">
    <property type="component" value="Unassembled WGS sequence"/>
</dbReference>
<organism evidence="8 9">
    <name type="scientific">Turnera subulata</name>
    <dbReference type="NCBI Taxonomy" id="218843"/>
    <lineage>
        <taxon>Eukaryota</taxon>
        <taxon>Viridiplantae</taxon>
        <taxon>Streptophyta</taxon>
        <taxon>Embryophyta</taxon>
        <taxon>Tracheophyta</taxon>
        <taxon>Spermatophyta</taxon>
        <taxon>Magnoliopsida</taxon>
        <taxon>eudicotyledons</taxon>
        <taxon>Gunneridae</taxon>
        <taxon>Pentapetalae</taxon>
        <taxon>rosids</taxon>
        <taxon>fabids</taxon>
        <taxon>Malpighiales</taxon>
        <taxon>Passifloraceae</taxon>
        <taxon>Turnera</taxon>
    </lineage>
</organism>
<dbReference type="EMBL" id="JAKUCV010004619">
    <property type="protein sequence ID" value="KAJ4834804.1"/>
    <property type="molecule type" value="Genomic_DNA"/>
</dbReference>
<evidence type="ECO:0000313" key="8">
    <source>
        <dbReference type="EMBL" id="KAJ4834804.1"/>
    </source>
</evidence>
<dbReference type="GO" id="GO:0005506">
    <property type="term" value="F:iron ion binding"/>
    <property type="evidence" value="ECO:0007669"/>
    <property type="project" value="InterPro"/>
</dbReference>
<dbReference type="GO" id="GO:0020037">
    <property type="term" value="F:heme binding"/>
    <property type="evidence" value="ECO:0007669"/>
    <property type="project" value="InterPro"/>
</dbReference>
<dbReference type="Pfam" id="PF00067">
    <property type="entry name" value="p450"/>
    <property type="match status" value="1"/>
</dbReference>
<comment type="caution">
    <text evidence="8">The sequence shown here is derived from an EMBL/GenBank/DDBJ whole genome shotgun (WGS) entry which is preliminary data.</text>
</comment>
<protein>
    <submittedName>
        <fullName evidence="8">Uncharacterized protein</fullName>
    </submittedName>
</protein>
<keyword evidence="2 6" id="KW-0479">Metal-binding</keyword>
<evidence type="ECO:0000256" key="4">
    <source>
        <dbReference type="ARBA" id="ARBA00023004"/>
    </source>
</evidence>
<dbReference type="AlphaFoldDB" id="A0A9Q0FQ35"/>
<reference evidence="8" key="2">
    <citation type="journal article" date="2023" name="Plants (Basel)">
        <title>Annotation of the Turnera subulata (Passifloraceae) Draft Genome Reveals the S-Locus Evolved after the Divergence of Turneroideae from Passifloroideae in a Stepwise Manner.</title>
        <authorList>
            <person name="Henning P.M."/>
            <person name="Roalson E.H."/>
            <person name="Mir W."/>
            <person name="McCubbin A.G."/>
            <person name="Shore J.S."/>
        </authorList>
    </citation>
    <scope>NUCLEOTIDE SEQUENCE</scope>
    <source>
        <strain evidence="8">F60SS</strain>
    </source>
</reference>